<dbReference type="InterPro" id="IPR051044">
    <property type="entry name" value="MAG_DAG_Lipase"/>
</dbReference>
<feature type="active site" description="Charge relay system" evidence="1">
    <location>
        <position position="252"/>
    </location>
</feature>
<dbReference type="InterPro" id="IPR000073">
    <property type="entry name" value="AB_hydrolase_1"/>
</dbReference>
<dbReference type="GO" id="GO:0052689">
    <property type="term" value="F:carboxylic ester hydrolase activity"/>
    <property type="evidence" value="ECO:0007669"/>
    <property type="project" value="InterPro"/>
</dbReference>
<sequence length="277" mass="31158">MVQEGIFYGYRGRELFYRYALPAEPKAAVLFLHGYGEHSGRYSHVIENFAARGYAVFVPDLRGHGRNARCLGDLEGRDKIREDAHILTQTINQKCPGLPVVLVGHSMGGMLALYQLLKYQDQYAAAVLSGPAILLPEGISPLIKAMAGLIARLAPKLPVQELDLSEATRNMEMRAEDDRDPLQYKGKARARTGNETIRAQQEVQDRLGEIRLPLLVMHGSDDKVIDPAATEIVYSRASSQDKTKKFWPGLYHELMNEPERDEVFAYVFDWLDSRLKG</sequence>
<feature type="active site" description="Charge relay system" evidence="1">
    <location>
        <position position="222"/>
    </location>
</feature>
<comment type="caution">
    <text evidence="3">The sequence shown here is derived from an EMBL/GenBank/DDBJ whole genome shotgun (WGS) entry which is preliminary data.</text>
</comment>
<dbReference type="RefSeq" id="WP_083049742.1">
    <property type="nucleotide sequence ID" value="NZ_MWQY01000007.1"/>
</dbReference>
<accession>A0A1Y1S0B8</accession>
<name>A0A1Y1S0B8_9SPIO</name>
<dbReference type="STRING" id="1963862.B4O97_07660"/>
<gene>
    <name evidence="3" type="ORF">B4O97_07660</name>
</gene>
<dbReference type="Gene3D" id="3.40.50.1820">
    <property type="entry name" value="alpha/beta hydrolase"/>
    <property type="match status" value="1"/>
</dbReference>
<evidence type="ECO:0000256" key="1">
    <source>
        <dbReference type="PIRSR" id="PIRSR017388-1"/>
    </source>
</evidence>
<evidence type="ECO:0000259" key="2">
    <source>
        <dbReference type="Pfam" id="PF12146"/>
    </source>
</evidence>
<dbReference type="PIRSF" id="PIRSF017388">
    <property type="entry name" value="Esterase_lipase"/>
    <property type="match status" value="1"/>
</dbReference>
<dbReference type="Proteomes" id="UP000192343">
    <property type="component" value="Unassembled WGS sequence"/>
</dbReference>
<dbReference type="AlphaFoldDB" id="A0A1Y1S0B8"/>
<dbReference type="InterPro" id="IPR022742">
    <property type="entry name" value="Hydrolase_4"/>
</dbReference>
<dbReference type="InterPro" id="IPR029058">
    <property type="entry name" value="AB_hydrolase_fold"/>
</dbReference>
<reference evidence="3 4" key="1">
    <citation type="submission" date="2017-03" db="EMBL/GenBank/DDBJ databases">
        <title>Draft Genome sequence of Marispirochaeta sp. strain JC444.</title>
        <authorList>
            <person name="Shivani Y."/>
            <person name="Subhash Y."/>
            <person name="Sasikala C."/>
            <person name="Ramana C."/>
        </authorList>
    </citation>
    <scope>NUCLEOTIDE SEQUENCE [LARGE SCALE GENOMIC DNA]</scope>
    <source>
        <strain evidence="3 4">JC444</strain>
    </source>
</reference>
<keyword evidence="4" id="KW-1185">Reference proteome</keyword>
<dbReference type="OrthoDB" id="9806902at2"/>
<organism evidence="3 4">
    <name type="scientific">Marispirochaeta aestuarii</name>
    <dbReference type="NCBI Taxonomy" id="1963862"/>
    <lineage>
        <taxon>Bacteria</taxon>
        <taxon>Pseudomonadati</taxon>
        <taxon>Spirochaetota</taxon>
        <taxon>Spirochaetia</taxon>
        <taxon>Spirochaetales</taxon>
        <taxon>Spirochaetaceae</taxon>
        <taxon>Marispirochaeta</taxon>
    </lineage>
</organism>
<evidence type="ECO:0000313" key="4">
    <source>
        <dbReference type="Proteomes" id="UP000192343"/>
    </source>
</evidence>
<proteinExistence type="predicted"/>
<dbReference type="PRINTS" id="PR00111">
    <property type="entry name" value="ABHYDROLASE"/>
</dbReference>
<feature type="active site" description="Nucleophile" evidence="1">
    <location>
        <position position="106"/>
    </location>
</feature>
<dbReference type="EMBL" id="MWQY01000007">
    <property type="protein sequence ID" value="ORC35936.1"/>
    <property type="molecule type" value="Genomic_DNA"/>
</dbReference>
<feature type="domain" description="Serine aminopeptidase S33" evidence="2">
    <location>
        <begin position="24"/>
        <end position="259"/>
    </location>
</feature>
<dbReference type="PANTHER" id="PTHR11614">
    <property type="entry name" value="PHOSPHOLIPASE-RELATED"/>
    <property type="match status" value="1"/>
</dbReference>
<dbReference type="InterPro" id="IPR012354">
    <property type="entry name" value="Esterase_lipase"/>
</dbReference>
<protein>
    <recommendedName>
        <fullName evidence="2">Serine aminopeptidase S33 domain-containing protein</fullName>
    </recommendedName>
</protein>
<dbReference type="SUPFAM" id="SSF53474">
    <property type="entry name" value="alpha/beta-Hydrolases"/>
    <property type="match status" value="1"/>
</dbReference>
<dbReference type="Pfam" id="PF12146">
    <property type="entry name" value="Hydrolase_4"/>
    <property type="match status" value="1"/>
</dbReference>
<evidence type="ECO:0000313" key="3">
    <source>
        <dbReference type="EMBL" id="ORC35936.1"/>
    </source>
</evidence>